<evidence type="ECO:0008006" key="3">
    <source>
        <dbReference type="Google" id="ProtNLM"/>
    </source>
</evidence>
<name>A0AAF3F048_9BILA</name>
<accession>A0AAF3F048</accession>
<dbReference type="SUPFAM" id="SSF50249">
    <property type="entry name" value="Nucleic acid-binding proteins"/>
    <property type="match status" value="1"/>
</dbReference>
<proteinExistence type="predicted"/>
<dbReference type="GO" id="GO:0003735">
    <property type="term" value="F:structural constituent of ribosome"/>
    <property type="evidence" value="ECO:0007669"/>
    <property type="project" value="InterPro"/>
</dbReference>
<organism evidence="1 2">
    <name type="scientific">Mesorhabditis belari</name>
    <dbReference type="NCBI Taxonomy" id="2138241"/>
    <lineage>
        <taxon>Eukaryota</taxon>
        <taxon>Metazoa</taxon>
        <taxon>Ecdysozoa</taxon>
        <taxon>Nematoda</taxon>
        <taxon>Chromadorea</taxon>
        <taxon>Rhabditida</taxon>
        <taxon>Rhabditina</taxon>
        <taxon>Rhabditomorpha</taxon>
        <taxon>Rhabditoidea</taxon>
        <taxon>Rhabditidae</taxon>
        <taxon>Mesorhabditinae</taxon>
        <taxon>Mesorhabditis</taxon>
    </lineage>
</organism>
<dbReference type="GO" id="GO:0032543">
    <property type="term" value="P:mitochondrial translation"/>
    <property type="evidence" value="ECO:0007669"/>
    <property type="project" value="TreeGrafter"/>
</dbReference>
<evidence type="ECO:0000313" key="2">
    <source>
        <dbReference type="WBParaSite" id="MBELARI_LOCUS19829"/>
    </source>
</evidence>
<reference evidence="2" key="1">
    <citation type="submission" date="2024-02" db="UniProtKB">
        <authorList>
            <consortium name="WormBaseParasite"/>
        </authorList>
    </citation>
    <scope>IDENTIFICATION</scope>
</reference>
<dbReference type="Gene3D" id="2.40.50.140">
    <property type="entry name" value="Nucleic acid-binding proteins"/>
    <property type="match status" value="1"/>
</dbReference>
<dbReference type="PANTHER" id="PTHR24088">
    <property type="entry name" value="28S RIBOSOMAL PROTEIN S17, MITOCHONDRIAL"/>
    <property type="match status" value="1"/>
</dbReference>
<sequence>MRRAIQESAVKTDVLLGRVVKMSQIGIDRIPCAQVRCQRNEFNTYLKMYFSRSFDYWAIDRGQLGNLGDTVMIRNIDDLSQRPTAAVTHKIDRVVFQYGNVIDPVTGKRVINDDFMDDIELKKKLVHDVLETPAEQESLLFAERRALQRQLLENAQKDDDFREAAKAIENKTL</sequence>
<dbReference type="Proteomes" id="UP000887575">
    <property type="component" value="Unassembled WGS sequence"/>
</dbReference>
<dbReference type="InterPro" id="IPR039193">
    <property type="entry name" value="Ribosomal_uS17m_metazoa"/>
</dbReference>
<dbReference type="InterPro" id="IPR012340">
    <property type="entry name" value="NA-bd_OB-fold"/>
</dbReference>
<protein>
    <recommendedName>
        <fullName evidence="3">Mitochondrial ribosomal protein S17</fullName>
    </recommendedName>
</protein>
<dbReference type="AlphaFoldDB" id="A0AAF3F048"/>
<dbReference type="WBParaSite" id="MBELARI_LOCUS19829">
    <property type="protein sequence ID" value="MBELARI_LOCUS19829"/>
    <property type="gene ID" value="MBELARI_LOCUS19829"/>
</dbReference>
<keyword evidence="1" id="KW-1185">Reference proteome</keyword>
<evidence type="ECO:0000313" key="1">
    <source>
        <dbReference type="Proteomes" id="UP000887575"/>
    </source>
</evidence>
<dbReference type="GO" id="GO:0005763">
    <property type="term" value="C:mitochondrial small ribosomal subunit"/>
    <property type="evidence" value="ECO:0007669"/>
    <property type="project" value="InterPro"/>
</dbReference>
<dbReference type="PANTHER" id="PTHR24088:SF0">
    <property type="entry name" value="SMALL RIBOSOMAL SUBUNIT PROTEIN US17M"/>
    <property type="match status" value="1"/>
</dbReference>